<reference evidence="12" key="1">
    <citation type="journal article" date="2010" name="Nature">
        <title>The Amphimedon queenslandica genome and the evolution of animal complexity.</title>
        <authorList>
            <person name="Srivastava M."/>
            <person name="Simakov O."/>
            <person name="Chapman J."/>
            <person name="Fahey B."/>
            <person name="Gauthier M.E."/>
            <person name="Mitros T."/>
            <person name="Richards G.S."/>
            <person name="Conaco C."/>
            <person name="Dacre M."/>
            <person name="Hellsten U."/>
            <person name="Larroux C."/>
            <person name="Putnam N.H."/>
            <person name="Stanke M."/>
            <person name="Adamska M."/>
            <person name="Darling A."/>
            <person name="Degnan S.M."/>
            <person name="Oakley T.H."/>
            <person name="Plachetzki D.C."/>
            <person name="Zhai Y."/>
            <person name="Adamski M."/>
            <person name="Calcino A."/>
            <person name="Cummins S.F."/>
            <person name="Goodstein D.M."/>
            <person name="Harris C."/>
            <person name="Jackson D.J."/>
            <person name="Leys S.P."/>
            <person name="Shu S."/>
            <person name="Woodcroft B.J."/>
            <person name="Vervoort M."/>
            <person name="Kosik K.S."/>
            <person name="Manning G."/>
            <person name="Degnan B.M."/>
            <person name="Rokhsar D.S."/>
        </authorList>
    </citation>
    <scope>NUCLEOTIDE SEQUENCE [LARGE SCALE GENOMIC DNA]</scope>
</reference>
<evidence type="ECO:0000256" key="5">
    <source>
        <dbReference type="ARBA" id="ARBA00022723"/>
    </source>
</evidence>
<keyword evidence="7" id="KW-0862">Zinc</keyword>
<sequence length="755" mass="84495">MASLEEDDFAAISELMDVLSESEEEQDSNEKEEERETQEKTVSPPSQSESDELASLRAEMLKMKQELEYLKKQTSRETNQTTKRDQESVVIKTGQRKRTAHSPDEMTSSIKRRKVGGANSDESCDTERFTGLRIKNPLVSSELMKERMSGRKMIRIPQIYPNIKKEDFDIAGDWVTGGVLVNKLPPKNTTKGSKFSVWKLSDLSSQNDVVSLFLFDKAFDVHWKTPIGTVVAILNPKIQNKQVNSGPGSNFSLSLDNNNKLMILGVSFDYTVCSANTKSGKKCTNFANKQYGGKCEYHLQGEYFKSRSKRMELQGNYGPKTIDIHAKILGKNEVFHGGKWFSNEKIKAKRDRAEDEYSNRLFAPGASERARESVTVLGKELCEKSGGVKIFKDGVRTQKGSEIFKKLLSAQTPGAVCYNKFLDKKEKEKSDVKSDKTPLQLLNEFSKEKEKKQAVPKLTQSDFELFTPDNVTVATPVAKTTQVAKATPVTKATSITKTTPVAKATPVTKATSVTKTTPVAKAVPVTKAMPMLASKENVRPFKSERGKDSSSCLSKTSKLTRGEIAKQRAKEHAINVLKRDKSKSKINDMTCTKEFDSPSISRPSSLDIDKIERLLSTHSSHSSAVDEDEREKEDTYFKQLERKEAIEEKLRSTTELTVSAVNCIECNYVAESASSRCINESHVIKRLRAVKRCFKCGGCGSRVFTYNERYPKRNCHCGDSSYSPASVYKVRTDPKLPGDELSLRGDEIKFLNSLN</sequence>
<keyword evidence="5" id="KW-0479">Metal-binding</keyword>
<dbReference type="SMART" id="SM01280">
    <property type="entry name" value="Mcm10"/>
    <property type="match status" value="1"/>
</dbReference>
<dbReference type="InterPro" id="IPR015408">
    <property type="entry name" value="Znf_Mcm10/DnaG"/>
</dbReference>
<dbReference type="OrthoDB" id="273123at2759"/>
<dbReference type="Pfam" id="PF24863">
    <property type="entry name" value="zf-CCCH_Mcm10"/>
    <property type="match status" value="1"/>
</dbReference>
<keyword evidence="6" id="KW-0863">Zinc-finger</keyword>
<proteinExistence type="inferred from homology"/>
<feature type="compositionally biased region" description="Basic and acidic residues" evidence="9">
    <location>
        <begin position="59"/>
        <end position="75"/>
    </location>
</feature>
<dbReference type="GO" id="GO:0043596">
    <property type="term" value="C:nuclear replication fork"/>
    <property type="evidence" value="ECO:0007669"/>
    <property type="project" value="TreeGrafter"/>
</dbReference>
<evidence type="ECO:0000313" key="12">
    <source>
        <dbReference type="Proteomes" id="UP000007879"/>
    </source>
</evidence>
<keyword evidence="4" id="KW-0235">DNA replication</keyword>
<dbReference type="PANTHER" id="PTHR13454:SF11">
    <property type="entry name" value="PROTEIN MCM10 HOMOLOG"/>
    <property type="match status" value="1"/>
</dbReference>
<evidence type="ECO:0000313" key="11">
    <source>
        <dbReference type="EnsemblMetazoa" id="Aqu2.1.42567_001"/>
    </source>
</evidence>
<evidence type="ECO:0000256" key="9">
    <source>
        <dbReference type="SAM" id="MobiDB-lite"/>
    </source>
</evidence>
<evidence type="ECO:0000256" key="1">
    <source>
        <dbReference type="ARBA" id="ARBA00004123"/>
    </source>
</evidence>
<dbReference type="Pfam" id="PF22379">
    <property type="entry name" value="OB_MCM10"/>
    <property type="match status" value="1"/>
</dbReference>
<gene>
    <name evidence="11" type="primary">105313992</name>
</gene>
<dbReference type="GO" id="GO:0003697">
    <property type="term" value="F:single-stranded DNA binding"/>
    <property type="evidence" value="ECO:0007669"/>
    <property type="project" value="InterPro"/>
</dbReference>
<accession>A0A1X7VR66</accession>
<dbReference type="AlphaFoldDB" id="A0A1X7VR66"/>
<protein>
    <recommendedName>
        <fullName evidence="3">Protein MCM10 homolog</fullName>
    </recommendedName>
</protein>
<dbReference type="InterPro" id="IPR055065">
    <property type="entry name" value="OB_MCM10"/>
</dbReference>
<evidence type="ECO:0000256" key="7">
    <source>
        <dbReference type="ARBA" id="ARBA00022833"/>
    </source>
</evidence>
<feature type="region of interest" description="Disordered" evidence="9">
    <location>
        <begin position="1"/>
        <end position="107"/>
    </location>
</feature>
<dbReference type="STRING" id="400682.A0A1X7VR66"/>
<dbReference type="KEGG" id="aqu:105313992"/>
<name>A0A1X7VR66_AMPQE</name>
<dbReference type="Proteomes" id="UP000007879">
    <property type="component" value="Unassembled WGS sequence"/>
</dbReference>
<feature type="compositionally biased region" description="Basic and acidic residues" evidence="9">
    <location>
        <begin position="28"/>
        <end position="39"/>
    </location>
</feature>
<evidence type="ECO:0000256" key="4">
    <source>
        <dbReference type="ARBA" id="ARBA00022705"/>
    </source>
</evidence>
<keyword evidence="8" id="KW-0539">Nucleus</keyword>
<dbReference type="InterPro" id="IPR040184">
    <property type="entry name" value="Mcm10"/>
</dbReference>
<evidence type="ECO:0000256" key="3">
    <source>
        <dbReference type="ARBA" id="ARBA00017770"/>
    </source>
</evidence>
<comment type="similarity">
    <text evidence="2">Belongs to the MCM10 family.</text>
</comment>
<reference evidence="11" key="2">
    <citation type="submission" date="2017-05" db="UniProtKB">
        <authorList>
            <consortium name="EnsemblMetazoa"/>
        </authorList>
    </citation>
    <scope>IDENTIFICATION</scope>
</reference>
<dbReference type="GO" id="GO:0003688">
    <property type="term" value="F:DNA replication origin binding"/>
    <property type="evidence" value="ECO:0007669"/>
    <property type="project" value="TreeGrafter"/>
</dbReference>
<evidence type="ECO:0000256" key="8">
    <source>
        <dbReference type="ARBA" id="ARBA00023242"/>
    </source>
</evidence>
<keyword evidence="12" id="KW-1185">Reference proteome</keyword>
<comment type="subcellular location">
    <subcellularLocation>
        <location evidence="1">Nucleus</location>
    </subcellularLocation>
</comment>
<dbReference type="EnsemblMetazoa" id="Aqu2.1.42567_001">
    <property type="protein sequence ID" value="Aqu2.1.42567_001"/>
    <property type="gene ID" value="Aqu2.1.42567"/>
</dbReference>
<dbReference type="eggNOG" id="KOG3056">
    <property type="taxonomic scope" value="Eukaryota"/>
</dbReference>
<evidence type="ECO:0000256" key="2">
    <source>
        <dbReference type="ARBA" id="ARBA00009679"/>
    </source>
</evidence>
<dbReference type="EnsemblMetazoa" id="XM_019999470.1">
    <property type="protein sequence ID" value="XP_019855029.1"/>
    <property type="gene ID" value="LOC105313992"/>
</dbReference>
<dbReference type="InterPro" id="IPR012340">
    <property type="entry name" value="NA-bd_OB-fold"/>
</dbReference>
<feature type="domain" description="Replication factor Mcm10 C-terminal" evidence="10">
    <location>
        <begin position="408"/>
        <end position="753"/>
    </location>
</feature>
<dbReference type="GO" id="GO:0006270">
    <property type="term" value="P:DNA replication initiation"/>
    <property type="evidence" value="ECO:0007669"/>
    <property type="project" value="InterPro"/>
</dbReference>
<evidence type="ECO:0000259" key="10">
    <source>
        <dbReference type="SMART" id="SM01280"/>
    </source>
</evidence>
<dbReference type="Pfam" id="PF09329">
    <property type="entry name" value="zf-primase"/>
    <property type="match status" value="1"/>
</dbReference>
<dbReference type="Gene3D" id="2.40.50.140">
    <property type="entry name" value="Nucleic acid-binding proteins"/>
    <property type="match status" value="1"/>
</dbReference>
<dbReference type="GO" id="GO:0008270">
    <property type="term" value="F:zinc ion binding"/>
    <property type="evidence" value="ECO:0007669"/>
    <property type="project" value="UniProtKB-KW"/>
</dbReference>
<dbReference type="InterPro" id="IPR015411">
    <property type="entry name" value="Rep_factor_Mcm10_C"/>
</dbReference>
<dbReference type="PANTHER" id="PTHR13454">
    <property type="entry name" value="PROTEIN MCM10 HOMOLOG"/>
    <property type="match status" value="1"/>
</dbReference>
<organism evidence="11">
    <name type="scientific">Amphimedon queenslandica</name>
    <name type="common">Sponge</name>
    <dbReference type="NCBI Taxonomy" id="400682"/>
    <lineage>
        <taxon>Eukaryota</taxon>
        <taxon>Metazoa</taxon>
        <taxon>Porifera</taxon>
        <taxon>Demospongiae</taxon>
        <taxon>Heteroscleromorpha</taxon>
        <taxon>Haplosclerida</taxon>
        <taxon>Niphatidae</taxon>
        <taxon>Amphimedon</taxon>
    </lineage>
</organism>
<dbReference type="InParanoid" id="A0A1X7VR66"/>
<evidence type="ECO:0000256" key="6">
    <source>
        <dbReference type="ARBA" id="ARBA00022771"/>
    </source>
</evidence>